<feature type="compositionally biased region" description="Low complexity" evidence="1">
    <location>
        <begin position="363"/>
        <end position="372"/>
    </location>
</feature>
<dbReference type="Proteomes" id="UP001367676">
    <property type="component" value="Unassembled WGS sequence"/>
</dbReference>
<protein>
    <submittedName>
        <fullName evidence="2">Uncharacterized protein</fullName>
    </submittedName>
</protein>
<sequence>MSSTSLWVNDPVPTFFDDDEPSCINSAICPMSVFDKFGWCWDNEEMNDMMLNGLMGTRDSDPGDSLLLSSKHDGSDYSSLCDIIPGLMNDEIQPLTAPLKLESACDSEFDSKIDIKEEPLMADDLEASFESALMSVPPFDEIKIETLDEAIKVVSTNATTAPVAIPSTAALCSIAATVSTSSILSAPVVISTQPSISSTATTYVNSGSLIRIPVRRSANGTVEPNFSKSGTSRPVKAVVVCPSRTTKSILCNVVRSTPKGIVIQKPRSLIHTTITTAGSTSTISSIAKSETTKFPLMALNVISSKEFKSKVAAVAAVAANEEVKIEPTLAALNGADNIKIEYEEVRPETPLSQKSDEEYHPFSTSSSPSSKTTSLKAVDFFSETFMKSPCLLDDDNFNSDSYKCMPPAIVTGQVQPTIPDVFKYTPNSSPTNNSTEMCLTSDSVDSFFGGSNSSLDAGIISQGSTSGTGTVNSNGSMFFNKAAINVDHDYGFTCRTPKVSSIFSADSLGIQTPSASEPPTDSAELVKQLPQMPKKAVSISVKNCQNTRVLSRDATNEAIARLALPECQTWKIPYAFLHSFSRDFCIVTCQSSPGDCSKMKITAKWIAFVNCAATHRS</sequence>
<accession>A0AAN9THE2</accession>
<evidence type="ECO:0000256" key="1">
    <source>
        <dbReference type="SAM" id="MobiDB-lite"/>
    </source>
</evidence>
<comment type="caution">
    <text evidence="2">The sequence shown here is derived from an EMBL/GenBank/DDBJ whole genome shotgun (WGS) entry which is preliminary data.</text>
</comment>
<feature type="region of interest" description="Disordered" evidence="1">
    <location>
        <begin position="347"/>
        <end position="372"/>
    </location>
</feature>
<evidence type="ECO:0000313" key="2">
    <source>
        <dbReference type="EMBL" id="KAK7592866.1"/>
    </source>
</evidence>
<dbReference type="EMBL" id="JBBCAQ010000020">
    <property type="protein sequence ID" value="KAK7592866.1"/>
    <property type="molecule type" value="Genomic_DNA"/>
</dbReference>
<reference evidence="2 3" key="1">
    <citation type="submission" date="2024-03" db="EMBL/GenBank/DDBJ databases">
        <title>Adaptation during the transition from Ophiocordyceps entomopathogen to insect associate is accompanied by gene loss and intensified selection.</title>
        <authorList>
            <person name="Ward C.M."/>
            <person name="Onetto C.A."/>
            <person name="Borneman A.R."/>
        </authorList>
    </citation>
    <scope>NUCLEOTIDE SEQUENCE [LARGE SCALE GENOMIC DNA]</scope>
    <source>
        <strain evidence="2">AWRI1</strain>
        <tissue evidence="2">Single Adult Female</tissue>
    </source>
</reference>
<evidence type="ECO:0000313" key="3">
    <source>
        <dbReference type="Proteomes" id="UP001367676"/>
    </source>
</evidence>
<dbReference type="AlphaFoldDB" id="A0AAN9THE2"/>
<gene>
    <name evidence="2" type="ORF">V9T40_007618</name>
</gene>
<organism evidence="2 3">
    <name type="scientific">Parthenolecanium corni</name>
    <dbReference type="NCBI Taxonomy" id="536013"/>
    <lineage>
        <taxon>Eukaryota</taxon>
        <taxon>Metazoa</taxon>
        <taxon>Ecdysozoa</taxon>
        <taxon>Arthropoda</taxon>
        <taxon>Hexapoda</taxon>
        <taxon>Insecta</taxon>
        <taxon>Pterygota</taxon>
        <taxon>Neoptera</taxon>
        <taxon>Paraneoptera</taxon>
        <taxon>Hemiptera</taxon>
        <taxon>Sternorrhyncha</taxon>
        <taxon>Coccoidea</taxon>
        <taxon>Coccidae</taxon>
        <taxon>Parthenolecanium</taxon>
    </lineage>
</organism>
<keyword evidence="3" id="KW-1185">Reference proteome</keyword>
<proteinExistence type="predicted"/>
<name>A0AAN9THE2_9HEMI</name>